<dbReference type="OrthoDB" id="2146912at2759"/>
<proteinExistence type="predicted"/>
<evidence type="ECO:0000313" key="3">
    <source>
        <dbReference type="EMBL" id="KXS10413.1"/>
    </source>
</evidence>
<dbReference type="SUPFAM" id="SSF47473">
    <property type="entry name" value="EF-hand"/>
    <property type="match status" value="1"/>
</dbReference>
<dbReference type="InterPro" id="IPR011992">
    <property type="entry name" value="EF-hand-dom_pair"/>
</dbReference>
<dbReference type="InterPro" id="IPR018247">
    <property type="entry name" value="EF_Hand_1_Ca_BS"/>
</dbReference>
<gene>
    <name evidence="3" type="ORF">M427DRAFT_37358</name>
</gene>
<evidence type="ECO:0000256" key="1">
    <source>
        <dbReference type="ARBA" id="ARBA00022837"/>
    </source>
</evidence>
<sequence length="254" mass="29380">MATFTHYQIRRFNTLFSQYATASDEPKPKTKSKPRFRLGPKDLHLLMPRLGPVVSFPDCQHIIQRYDSSCTGALDFEDFTDFVADYEITLRERQWSARNHYRQQVEITAARDFVNIYPTEEDYLDTLLLNDPETYFTRVDVLTSEVLRRGVIDDINILRRKIVVRIFGAKGLESHARVKVRPGTGIDYKSIDPFIRVSFAGGVQETTALIGAWDQDLSFNVIIPPGELHEVQQWVERQSFEFSLFDYVALSHVP</sequence>
<dbReference type="InterPro" id="IPR002048">
    <property type="entry name" value="EF_hand_dom"/>
</dbReference>
<feature type="domain" description="EF-hand" evidence="2">
    <location>
        <begin position="54"/>
        <end position="89"/>
    </location>
</feature>
<dbReference type="GO" id="GO:0005509">
    <property type="term" value="F:calcium ion binding"/>
    <property type="evidence" value="ECO:0007669"/>
    <property type="project" value="InterPro"/>
</dbReference>
<dbReference type="AlphaFoldDB" id="A0A139A231"/>
<dbReference type="STRING" id="1344416.A0A139A231"/>
<keyword evidence="4" id="KW-1185">Reference proteome</keyword>
<accession>A0A139A231</accession>
<dbReference type="PROSITE" id="PS50222">
    <property type="entry name" value="EF_HAND_2"/>
    <property type="match status" value="1"/>
</dbReference>
<dbReference type="Proteomes" id="UP000070544">
    <property type="component" value="Unassembled WGS sequence"/>
</dbReference>
<protein>
    <recommendedName>
        <fullName evidence="2">EF-hand domain-containing protein</fullName>
    </recommendedName>
</protein>
<name>A0A139A231_GONPJ</name>
<keyword evidence="1" id="KW-0106">Calcium</keyword>
<dbReference type="PROSITE" id="PS00018">
    <property type="entry name" value="EF_HAND_1"/>
    <property type="match status" value="1"/>
</dbReference>
<reference evidence="3 4" key="1">
    <citation type="journal article" date="2015" name="Genome Biol. Evol.">
        <title>Phylogenomic analyses indicate that early fungi evolved digesting cell walls of algal ancestors of land plants.</title>
        <authorList>
            <person name="Chang Y."/>
            <person name="Wang S."/>
            <person name="Sekimoto S."/>
            <person name="Aerts A.L."/>
            <person name="Choi C."/>
            <person name="Clum A."/>
            <person name="LaButti K.M."/>
            <person name="Lindquist E.A."/>
            <person name="Yee Ngan C."/>
            <person name="Ohm R.A."/>
            <person name="Salamov A.A."/>
            <person name="Grigoriev I.V."/>
            <person name="Spatafora J.W."/>
            <person name="Berbee M.L."/>
        </authorList>
    </citation>
    <scope>NUCLEOTIDE SEQUENCE [LARGE SCALE GENOMIC DNA]</scope>
    <source>
        <strain evidence="3 4">JEL478</strain>
    </source>
</reference>
<evidence type="ECO:0000313" key="4">
    <source>
        <dbReference type="Proteomes" id="UP000070544"/>
    </source>
</evidence>
<evidence type="ECO:0000259" key="2">
    <source>
        <dbReference type="PROSITE" id="PS50222"/>
    </source>
</evidence>
<organism evidence="3 4">
    <name type="scientific">Gonapodya prolifera (strain JEL478)</name>
    <name type="common">Monoblepharis prolifera</name>
    <dbReference type="NCBI Taxonomy" id="1344416"/>
    <lineage>
        <taxon>Eukaryota</taxon>
        <taxon>Fungi</taxon>
        <taxon>Fungi incertae sedis</taxon>
        <taxon>Chytridiomycota</taxon>
        <taxon>Chytridiomycota incertae sedis</taxon>
        <taxon>Monoblepharidomycetes</taxon>
        <taxon>Monoblepharidales</taxon>
        <taxon>Gonapodyaceae</taxon>
        <taxon>Gonapodya</taxon>
    </lineage>
</organism>
<dbReference type="EMBL" id="KQ965827">
    <property type="protein sequence ID" value="KXS10413.1"/>
    <property type="molecule type" value="Genomic_DNA"/>
</dbReference>